<dbReference type="InterPro" id="IPR025490">
    <property type="entry name" value="RqcP"/>
</dbReference>
<keyword evidence="2 5" id="KW-0699">rRNA-binding</keyword>
<dbReference type="GO" id="GO:0000049">
    <property type="term" value="F:tRNA binding"/>
    <property type="evidence" value="ECO:0007669"/>
    <property type="project" value="UniProtKB-UniRule"/>
</dbReference>
<keyword evidence="3 5" id="KW-0694">RNA-binding</keyword>
<dbReference type="InterPro" id="IPR002942">
    <property type="entry name" value="S4_RNA-bd"/>
</dbReference>
<dbReference type="GO" id="GO:0072344">
    <property type="term" value="P:rescue of stalled ribosome"/>
    <property type="evidence" value="ECO:0007669"/>
    <property type="project" value="UniProtKB-UniRule"/>
</dbReference>
<dbReference type="EMBL" id="FQTY01000003">
    <property type="protein sequence ID" value="SHE58283.1"/>
    <property type="molecule type" value="Genomic_DNA"/>
</dbReference>
<dbReference type="GeneID" id="90996002"/>
<dbReference type="AlphaFoldDB" id="A0A1M4UNW6"/>
<keyword evidence="7" id="KW-0346">Stress response</keyword>
<keyword evidence="1 5" id="KW-0820">tRNA-binding</keyword>
<protein>
    <recommendedName>
        <fullName evidence="5">RQC P-site tRNA stabilizing factor</fullName>
        <shortName evidence="5">RqcP</shortName>
    </recommendedName>
    <alternativeName>
        <fullName evidence="5">Ribosome-associated protein quality control protein P</fullName>
    </alternativeName>
</protein>
<organism evidence="7 8">
    <name type="scientific">Tissierella praeacuta DSM 18095</name>
    <dbReference type="NCBI Taxonomy" id="1123404"/>
    <lineage>
        <taxon>Bacteria</taxon>
        <taxon>Bacillati</taxon>
        <taxon>Bacillota</taxon>
        <taxon>Tissierellia</taxon>
        <taxon>Tissierellales</taxon>
        <taxon>Tissierellaceae</taxon>
        <taxon>Tissierella</taxon>
    </lineage>
</organism>
<dbReference type="InterPro" id="IPR036986">
    <property type="entry name" value="S4_RNA-bd_sf"/>
</dbReference>
<dbReference type="CDD" id="cd00165">
    <property type="entry name" value="S4"/>
    <property type="match status" value="1"/>
</dbReference>
<evidence type="ECO:0000313" key="7">
    <source>
        <dbReference type="EMBL" id="SHE58283.1"/>
    </source>
</evidence>
<proteinExistence type="inferred from homology"/>
<evidence type="ECO:0000313" key="8">
    <source>
        <dbReference type="Proteomes" id="UP000184114"/>
    </source>
</evidence>
<accession>A0A1M4UNW6</accession>
<dbReference type="Gene3D" id="3.10.290.10">
    <property type="entry name" value="RNA-binding S4 domain"/>
    <property type="match status" value="1"/>
</dbReference>
<dbReference type="SMART" id="SM00363">
    <property type="entry name" value="S4"/>
    <property type="match status" value="1"/>
</dbReference>
<gene>
    <name evidence="5" type="primary">rqcP</name>
    <name evidence="7" type="ORF">SAMN02745784_01186</name>
</gene>
<dbReference type="HAMAP" id="MF_00871">
    <property type="entry name" value="RqcP"/>
    <property type="match status" value="1"/>
</dbReference>
<dbReference type="SUPFAM" id="SSF55174">
    <property type="entry name" value="Alpha-L RNA-binding motif"/>
    <property type="match status" value="1"/>
</dbReference>
<evidence type="ECO:0000256" key="3">
    <source>
        <dbReference type="ARBA" id="ARBA00022884"/>
    </source>
</evidence>
<comment type="function">
    <text evidence="5">Key component of the ribosome quality control system (RQC), a ribosome-associated complex that mediates the extraction of incompletely synthesized nascent chains from stalled ribosomes and their subsequent degradation. RqcH recruits Ala-charged tRNA, and with RqcP directs the elongation of stalled nascent chains on 50S ribosomal subunits, leading to non-templated C-terminal alanine extensions (Ala tail). The Ala tail promotes nascent chain degradation. RqcP is associated with the translocation-like movement of the peptidyl-tRNA from the A-site into the P-site.</text>
</comment>
<dbReference type="PROSITE" id="PS50889">
    <property type="entry name" value="S4"/>
    <property type="match status" value="1"/>
</dbReference>
<dbReference type="GO" id="GO:0019843">
    <property type="term" value="F:rRNA binding"/>
    <property type="evidence" value="ECO:0007669"/>
    <property type="project" value="UniProtKB-UniRule"/>
</dbReference>
<evidence type="ECO:0000256" key="1">
    <source>
        <dbReference type="ARBA" id="ARBA00022555"/>
    </source>
</evidence>
<dbReference type="GO" id="GO:0043023">
    <property type="term" value="F:ribosomal large subunit binding"/>
    <property type="evidence" value="ECO:0007669"/>
    <property type="project" value="UniProtKB-UniRule"/>
</dbReference>
<evidence type="ECO:0000259" key="6">
    <source>
        <dbReference type="SMART" id="SM00363"/>
    </source>
</evidence>
<evidence type="ECO:0000256" key="5">
    <source>
        <dbReference type="HAMAP-Rule" id="MF_00871"/>
    </source>
</evidence>
<sequence length="80" mass="9250">MRIDKYLKNARIIKRRTIAKEACEQGRVFINEKQAKPGDEVKIDDTIKINFGNESMKIQVLGIADNVKKDNAIELYKKIE</sequence>
<dbReference type="STRING" id="1123404.SAMN02745784_01186"/>
<keyword evidence="8" id="KW-1185">Reference proteome</keyword>
<comment type="subunit">
    <text evidence="5">Associates with stalled 50S ribosomal subunits. Binds to RqcH, 23S rRNA and the P-site tRNA. Does not require RqcH for association with 50S subunits.</text>
</comment>
<dbReference type="Proteomes" id="UP000184114">
    <property type="component" value="Unassembled WGS sequence"/>
</dbReference>
<dbReference type="PIRSF" id="PIRSF038881">
    <property type="entry name" value="RNAbp_HP1423"/>
    <property type="match status" value="1"/>
</dbReference>
<evidence type="ECO:0000256" key="2">
    <source>
        <dbReference type="ARBA" id="ARBA00022730"/>
    </source>
</evidence>
<feature type="domain" description="RNA-binding S4" evidence="6">
    <location>
        <begin position="1"/>
        <end position="68"/>
    </location>
</feature>
<evidence type="ECO:0000256" key="4">
    <source>
        <dbReference type="ARBA" id="ARBA00022917"/>
    </source>
</evidence>
<reference evidence="8" key="1">
    <citation type="submission" date="2016-11" db="EMBL/GenBank/DDBJ databases">
        <authorList>
            <person name="Varghese N."/>
            <person name="Submissions S."/>
        </authorList>
    </citation>
    <scope>NUCLEOTIDE SEQUENCE [LARGE SCALE GENOMIC DNA]</scope>
    <source>
        <strain evidence="8">DSM 18095</strain>
    </source>
</reference>
<name>A0A1M4UNW6_9FIRM</name>
<dbReference type="RefSeq" id="WP_072974224.1">
    <property type="nucleotide sequence ID" value="NZ_FQTY01000003.1"/>
</dbReference>
<keyword evidence="4 5" id="KW-0648">Protein biosynthesis</keyword>
<comment type="similarity">
    <text evidence="5">Belongs to the RqcP family.</text>
</comment>
<dbReference type="Pfam" id="PF01479">
    <property type="entry name" value="S4"/>
    <property type="match status" value="1"/>
</dbReference>